<protein>
    <submittedName>
        <fullName evidence="1">Uncharacterized protein</fullName>
    </submittedName>
</protein>
<organism evidence="1 2">
    <name type="scientific">Polycladomyces subterraneus</name>
    <dbReference type="NCBI Taxonomy" id="1016997"/>
    <lineage>
        <taxon>Bacteria</taxon>
        <taxon>Bacillati</taxon>
        <taxon>Bacillota</taxon>
        <taxon>Bacilli</taxon>
        <taxon>Bacillales</taxon>
        <taxon>Thermoactinomycetaceae</taxon>
        <taxon>Polycladomyces</taxon>
    </lineage>
</organism>
<sequence>MGYITFQERLYLGRYISSLQRTTTGKEQNLNLSILNKLENPDLPFERGEYNYLINKLSDRLEDACDCRSEYEINLLQSLIMKLEKRMESLK</sequence>
<gene>
    <name evidence="1" type="ORF">NWF35_05165</name>
</gene>
<dbReference type="RefSeq" id="WP_301238020.1">
    <property type="nucleotide sequence ID" value="NZ_JANRHH010000022.1"/>
</dbReference>
<proteinExistence type="predicted"/>
<evidence type="ECO:0000313" key="1">
    <source>
        <dbReference type="EMBL" id="MDN4593298.1"/>
    </source>
</evidence>
<evidence type="ECO:0000313" key="2">
    <source>
        <dbReference type="Proteomes" id="UP001174196"/>
    </source>
</evidence>
<keyword evidence="2" id="KW-1185">Reference proteome</keyword>
<reference evidence="1" key="1">
    <citation type="submission" date="2022-08" db="EMBL/GenBank/DDBJ databases">
        <title>Polycladomyces zharkentsis sp. nov., a novel thermophilic CMC and starch-degrading bacterium isolated from a geothermal spring in Kazakhstan.</title>
        <authorList>
            <person name="Mashzhan A."/>
            <person name="Kistaubaeva A."/>
            <person name="Javier-Lopez R."/>
            <person name="Birkeland N.-K."/>
        </authorList>
    </citation>
    <scope>NUCLEOTIDE SEQUENCE</scope>
    <source>
        <strain evidence="1">KSR 13</strain>
    </source>
</reference>
<accession>A0ABT8IKH3</accession>
<comment type="caution">
    <text evidence="1">The sequence shown here is derived from an EMBL/GenBank/DDBJ whole genome shotgun (WGS) entry which is preliminary data.</text>
</comment>
<dbReference type="Proteomes" id="UP001174196">
    <property type="component" value="Unassembled WGS sequence"/>
</dbReference>
<dbReference type="EMBL" id="JANRHH010000022">
    <property type="protein sequence ID" value="MDN4593298.1"/>
    <property type="molecule type" value="Genomic_DNA"/>
</dbReference>
<name>A0ABT8IKH3_9BACL</name>